<dbReference type="EMBL" id="CDMZ01000929">
    <property type="protein sequence ID" value="CEM24133.1"/>
    <property type="molecule type" value="Genomic_DNA"/>
</dbReference>
<evidence type="ECO:0000256" key="1">
    <source>
        <dbReference type="ARBA" id="ARBA00010052"/>
    </source>
</evidence>
<dbReference type="GO" id="GO:0005743">
    <property type="term" value="C:mitochondrial inner membrane"/>
    <property type="evidence" value="ECO:0007669"/>
    <property type="project" value="TreeGrafter"/>
</dbReference>
<reference evidence="7" key="1">
    <citation type="submission" date="2014-11" db="EMBL/GenBank/DDBJ databases">
        <authorList>
            <person name="Otto D Thomas"/>
            <person name="Naeem Raeece"/>
        </authorList>
    </citation>
    <scope>NUCLEOTIDE SEQUENCE</scope>
</reference>
<proteinExistence type="inferred from homology"/>
<dbReference type="InterPro" id="IPR020821">
    <property type="entry name" value="ENPP1-3/EXOG-like_nuc-like"/>
</dbReference>
<evidence type="ECO:0000256" key="4">
    <source>
        <dbReference type="SAM" id="MobiDB-lite"/>
    </source>
</evidence>
<organism evidence="7">
    <name type="scientific">Chromera velia CCMP2878</name>
    <dbReference type="NCBI Taxonomy" id="1169474"/>
    <lineage>
        <taxon>Eukaryota</taxon>
        <taxon>Sar</taxon>
        <taxon>Alveolata</taxon>
        <taxon>Colpodellida</taxon>
        <taxon>Chromeraceae</taxon>
        <taxon>Chromera</taxon>
    </lineage>
</organism>
<feature type="compositionally biased region" description="Basic and acidic residues" evidence="4">
    <location>
        <begin position="487"/>
        <end position="498"/>
    </location>
</feature>
<sequence>MASRVKFFFFFGRASEHVQCLAASSGLLCALAFFPLTQKRRTVYAEAGRESDSLGTGGFSPTLFQRSLLSPPDSNEVQRRDEEGNGGFFPSANWALAHYPHSRLPSYENLRVRDGYMSSVNFRLRIPNWVAEKVTQETLSGEASRDGVRFFSDPTVPFFWNARHTDYWNSGYSRGHMATASSHKNTQKTLAETFSLSGNCLPQDMANNGSDWLMLERFAQNLTRHFDEVFVLSGPLFLPQPPKRQREEEQEGSPAPPLAPLSLPPSKGSDRQTKEVSYDVIGPQSVAVPTHLFKIIFCRSPKKAKQTEETESESPHQTPTRPLLHRGSLFGPDPSSVNFPGPEGETGALPSVSPSNQMGEGGSANGPSGTLMSAFVTPNRNLLQAPKDGAKAFQVPVSFLAFHSGLDLSGIVPPEAAAALGMNRRVVQGHSDVEISRVTSNSSDVSLPTFTGPAETLGGLIEPEGVMLRLEADARMHPMKPLFGGREGQEGRGKEGGRGRNLGGGTGAAPILPGKGGESESEGRAARSSFEVRRVGSVSGGLSDANSDRQSESGHEEVQEKLPPVWLRGYDQVRGAGDALLDRWDLCVQFGCSDGKMFDSDRSRQWRYLGKIRHLQRRYRQLQKGYEGGGTRGVERNAEGGPIQSSKGWLLEELKKLREEYDANHFKEENFLIERAFKEAAGMQSE</sequence>
<dbReference type="SMART" id="SM00477">
    <property type="entry name" value="NUC"/>
    <property type="match status" value="1"/>
</dbReference>
<dbReference type="Pfam" id="PF01223">
    <property type="entry name" value="Endonuclease_NS"/>
    <property type="match status" value="1"/>
</dbReference>
<dbReference type="InterPro" id="IPR044925">
    <property type="entry name" value="His-Me_finger_sf"/>
</dbReference>
<comment type="similarity">
    <text evidence="1">Belongs to the DNA/RNA non-specific endonuclease family.</text>
</comment>
<name>A0A0G4G6E2_9ALVE</name>
<dbReference type="AlphaFoldDB" id="A0A0G4G6E2"/>
<dbReference type="GO" id="GO:0003676">
    <property type="term" value="F:nucleic acid binding"/>
    <property type="evidence" value="ECO:0007669"/>
    <property type="project" value="InterPro"/>
</dbReference>
<evidence type="ECO:0000256" key="2">
    <source>
        <dbReference type="PIRSR" id="PIRSR640255-1"/>
    </source>
</evidence>
<evidence type="ECO:0000313" key="7">
    <source>
        <dbReference type="EMBL" id="CEM24133.1"/>
    </source>
</evidence>
<dbReference type="GO" id="GO:0046872">
    <property type="term" value="F:metal ion binding"/>
    <property type="evidence" value="ECO:0007669"/>
    <property type="project" value="UniProtKB-KW"/>
</dbReference>
<dbReference type="SMART" id="SM00892">
    <property type="entry name" value="Endonuclease_NS"/>
    <property type="match status" value="1"/>
</dbReference>
<dbReference type="PANTHER" id="PTHR13966">
    <property type="entry name" value="ENDONUCLEASE RELATED"/>
    <property type="match status" value="1"/>
</dbReference>
<dbReference type="InterPro" id="IPR001604">
    <property type="entry name" value="Endo_G_ENPP1-like_dom"/>
</dbReference>
<dbReference type="InterPro" id="IPR040255">
    <property type="entry name" value="Non-specific_endonuclease"/>
</dbReference>
<feature type="compositionally biased region" description="Basic and acidic residues" evidence="4">
    <location>
        <begin position="517"/>
        <end position="534"/>
    </location>
</feature>
<feature type="compositionally biased region" description="Pro residues" evidence="4">
    <location>
        <begin position="254"/>
        <end position="263"/>
    </location>
</feature>
<feature type="region of interest" description="Disordered" evidence="4">
    <location>
        <begin position="304"/>
        <end position="368"/>
    </location>
</feature>
<evidence type="ECO:0000256" key="3">
    <source>
        <dbReference type="PIRSR" id="PIRSR640255-2"/>
    </source>
</evidence>
<dbReference type="GO" id="GO:0005634">
    <property type="term" value="C:nucleus"/>
    <property type="evidence" value="ECO:0007669"/>
    <property type="project" value="TreeGrafter"/>
</dbReference>
<dbReference type="GO" id="GO:0000014">
    <property type="term" value="F:single-stranded DNA endodeoxyribonuclease activity"/>
    <property type="evidence" value="ECO:0007669"/>
    <property type="project" value="TreeGrafter"/>
</dbReference>
<dbReference type="SUPFAM" id="SSF54060">
    <property type="entry name" value="His-Me finger endonucleases"/>
    <property type="match status" value="1"/>
</dbReference>
<evidence type="ECO:0008006" key="8">
    <source>
        <dbReference type="Google" id="ProtNLM"/>
    </source>
</evidence>
<feature type="region of interest" description="Disordered" evidence="4">
    <location>
        <begin position="477"/>
        <end position="560"/>
    </location>
</feature>
<feature type="active site" description="Proton acceptor" evidence="2">
    <location>
        <position position="176"/>
    </location>
</feature>
<evidence type="ECO:0000259" key="6">
    <source>
        <dbReference type="SMART" id="SM00892"/>
    </source>
</evidence>
<dbReference type="Gene3D" id="3.40.570.10">
    <property type="entry name" value="Extracellular Endonuclease, subunit A"/>
    <property type="match status" value="1"/>
</dbReference>
<feature type="domain" description="DNA/RNA non-specific endonuclease/pyrophosphatase/phosphodiesterase" evidence="6">
    <location>
        <begin position="112"/>
        <end position="415"/>
    </location>
</feature>
<dbReference type="InterPro" id="IPR044929">
    <property type="entry name" value="DNA/RNA_non-sp_Endonuclease_sf"/>
</dbReference>
<feature type="region of interest" description="Disordered" evidence="4">
    <location>
        <begin position="238"/>
        <end position="275"/>
    </location>
</feature>
<feature type="binding site" evidence="3">
    <location>
        <position position="208"/>
    </location>
    <ligand>
        <name>Mg(2+)</name>
        <dbReference type="ChEBI" id="CHEBI:18420"/>
        <note>catalytic</note>
    </ligand>
</feature>
<keyword evidence="3" id="KW-0479">Metal-binding</keyword>
<dbReference type="PANTHER" id="PTHR13966:SF5">
    <property type="entry name" value="ENDONUCLEASE G, MITOCHONDRIAL"/>
    <property type="match status" value="1"/>
</dbReference>
<accession>A0A0G4G6E2</accession>
<protein>
    <recommendedName>
        <fullName evidence="8">DNA/RNA non-specific endonuclease domain-containing protein</fullName>
    </recommendedName>
</protein>
<dbReference type="VEuPathDB" id="CryptoDB:Cvel_20486"/>
<feature type="domain" description="ENPP1-3/EXOG-like endonuclease/phosphodiesterase" evidence="5">
    <location>
        <begin position="113"/>
        <end position="337"/>
    </location>
</feature>
<evidence type="ECO:0000259" key="5">
    <source>
        <dbReference type="SMART" id="SM00477"/>
    </source>
</evidence>
<feature type="compositionally biased region" description="Basic and acidic residues" evidence="4">
    <location>
        <begin position="546"/>
        <end position="560"/>
    </location>
</feature>
<gene>
    <name evidence="7" type="ORF">Cvel_20486</name>
</gene>
<dbReference type="GO" id="GO:0004521">
    <property type="term" value="F:RNA endonuclease activity"/>
    <property type="evidence" value="ECO:0007669"/>
    <property type="project" value="TreeGrafter"/>
</dbReference>